<organism evidence="2 3">
    <name type="scientific">Peronospora matthiolae</name>
    <dbReference type="NCBI Taxonomy" id="2874970"/>
    <lineage>
        <taxon>Eukaryota</taxon>
        <taxon>Sar</taxon>
        <taxon>Stramenopiles</taxon>
        <taxon>Oomycota</taxon>
        <taxon>Peronosporomycetes</taxon>
        <taxon>Peronosporales</taxon>
        <taxon>Peronosporaceae</taxon>
        <taxon>Peronospora</taxon>
    </lineage>
</organism>
<reference evidence="2" key="1">
    <citation type="submission" date="2024-01" db="EMBL/GenBank/DDBJ databases">
        <authorList>
            <person name="Webb A."/>
        </authorList>
    </citation>
    <scope>NUCLEOTIDE SEQUENCE</scope>
    <source>
        <strain evidence="2">Pm1</strain>
    </source>
</reference>
<feature type="compositionally biased region" description="Polar residues" evidence="1">
    <location>
        <begin position="428"/>
        <end position="437"/>
    </location>
</feature>
<evidence type="ECO:0000313" key="2">
    <source>
        <dbReference type="EMBL" id="CAK7948098.1"/>
    </source>
</evidence>
<feature type="compositionally biased region" description="Polar residues" evidence="1">
    <location>
        <begin position="521"/>
        <end position="533"/>
    </location>
</feature>
<feature type="region of interest" description="Disordered" evidence="1">
    <location>
        <begin position="428"/>
        <end position="464"/>
    </location>
</feature>
<feature type="compositionally biased region" description="Low complexity" evidence="1">
    <location>
        <begin position="443"/>
        <end position="461"/>
    </location>
</feature>
<evidence type="ECO:0000313" key="3">
    <source>
        <dbReference type="Proteomes" id="UP001162060"/>
    </source>
</evidence>
<comment type="caution">
    <text evidence="2">The sequence shown here is derived from an EMBL/GenBank/DDBJ whole genome shotgun (WGS) entry which is preliminary data.</text>
</comment>
<proteinExistence type="predicted"/>
<evidence type="ECO:0000256" key="1">
    <source>
        <dbReference type="SAM" id="MobiDB-lite"/>
    </source>
</evidence>
<feature type="region of interest" description="Disordered" evidence="1">
    <location>
        <begin position="221"/>
        <end position="256"/>
    </location>
</feature>
<dbReference type="Proteomes" id="UP001162060">
    <property type="component" value="Unassembled WGS sequence"/>
</dbReference>
<dbReference type="AlphaFoldDB" id="A0AAV1VPC0"/>
<dbReference type="EMBL" id="CAKLBY020000392">
    <property type="protein sequence ID" value="CAK7948098.1"/>
    <property type="molecule type" value="Genomic_DNA"/>
</dbReference>
<accession>A0AAV1VPC0</accession>
<feature type="compositionally biased region" description="Polar residues" evidence="1">
    <location>
        <begin position="234"/>
        <end position="248"/>
    </location>
</feature>
<protein>
    <submittedName>
        <fullName evidence="2">Uncharacterized protein</fullName>
    </submittedName>
</protein>
<name>A0AAV1VPC0_9STRA</name>
<feature type="region of interest" description="Disordered" evidence="1">
    <location>
        <begin position="521"/>
        <end position="553"/>
    </location>
</feature>
<gene>
    <name evidence="2" type="ORF">PM001_LOCUS33248</name>
</gene>
<sequence>MTSIFSAGQSISSIGKSMTAIARVKDHLATFMKKVIYYEKFFQRMGPNLPVCVVSTAVLLFQRCYEYRDEIRDELESSVAYVADAGRWVVGMGDWNSKMEKRLSQISELVLLANTLLTEYAVTGEVGAKGCHDELVAYLQLLTATVSLKSAPVKVPAGKTVATLDGRPPHIRAQSVAAAEFGSEISALGTGISGAFSEMFGINDVGKSVMSDCTLQTSTLQGFDTDDDDAKNPFATSFQRPFDPSSNGTGSGDASVASSMQSLLDATSAGTSAVPDCILSDGGALEGPLSPLSMGEYECLTLCGIPKYAAFKSSAQRAARHKCVPSNGSCTTGMASDGARSVHSSLSTGYNELFPSAAVSAQAVSRSSSSLDTNVDLRKKPSEKVIMDMNYSYDVQYEVAHNPFLSPGTSGPMVPSLEDGCSLTAQHSVSSLKQQPAQLAAVTSKNTPASPTSASTTAVPDSHADEWDVPGSSFNTAPVARSVFGATPPPSSLQKAVDQVPAYAASVDQVPAYAASHCAQNGSAQSSSRNSVQDPVETVDDTKAQTAVSSTEHEHELCSGDRECDLFGIYQS</sequence>